<dbReference type="GO" id="GO:0034757">
    <property type="term" value="P:negative regulation of iron ion transport"/>
    <property type="evidence" value="ECO:0007669"/>
    <property type="project" value="UniProtKB-ARBA"/>
</dbReference>
<evidence type="ECO:0000256" key="11">
    <source>
        <dbReference type="PROSITE-ProRule" id="PRU00094"/>
    </source>
</evidence>
<feature type="compositionally biased region" description="Polar residues" evidence="12">
    <location>
        <begin position="75"/>
        <end position="90"/>
    </location>
</feature>
<feature type="compositionally biased region" description="Basic and acidic residues" evidence="12">
    <location>
        <begin position="43"/>
        <end position="62"/>
    </location>
</feature>
<evidence type="ECO:0000313" key="14">
    <source>
        <dbReference type="EMBL" id="EAW12995.1"/>
    </source>
</evidence>
<comment type="subcellular location">
    <subcellularLocation>
        <location evidence="1">Nucleus</location>
    </subcellularLocation>
</comment>
<feature type="region of interest" description="Disordered" evidence="12">
    <location>
        <begin position="1"/>
        <end position="29"/>
    </location>
</feature>
<dbReference type="PRINTS" id="PR00619">
    <property type="entry name" value="GATAZNFINGER"/>
</dbReference>
<dbReference type="STRING" id="344612.A1CB77"/>
<feature type="region of interest" description="Disordered" evidence="12">
    <location>
        <begin position="352"/>
        <end position="477"/>
    </location>
</feature>
<evidence type="ECO:0000256" key="9">
    <source>
        <dbReference type="ARBA" id="ARBA00074530"/>
    </source>
</evidence>
<feature type="compositionally biased region" description="Basic and acidic residues" evidence="12">
    <location>
        <begin position="94"/>
        <end position="104"/>
    </location>
</feature>
<dbReference type="GO" id="GO:0045944">
    <property type="term" value="P:positive regulation of transcription by RNA polymerase II"/>
    <property type="evidence" value="ECO:0007669"/>
    <property type="project" value="TreeGrafter"/>
</dbReference>
<proteinExistence type="predicted"/>
<dbReference type="Pfam" id="PF00320">
    <property type="entry name" value="GATA"/>
    <property type="match status" value="2"/>
</dbReference>
<dbReference type="GO" id="GO:0005634">
    <property type="term" value="C:nucleus"/>
    <property type="evidence" value="ECO:0007669"/>
    <property type="project" value="UniProtKB-SubCell"/>
</dbReference>
<dbReference type="EMBL" id="DS027049">
    <property type="protein sequence ID" value="EAW12995.1"/>
    <property type="molecule type" value="Genomic_DNA"/>
</dbReference>
<feature type="compositionally biased region" description="Low complexity" evidence="12">
    <location>
        <begin position="323"/>
        <end position="339"/>
    </location>
</feature>
<sequence length="561" mass="59824">MLASVPQMDPVRSLSRNPDVVTRHPSAEDLDAAQQLISSAQAGREHTVDRHRDENGIAHRGFEGQAGSDRYGMDTSANGSMTHWSESQKNALPEIEKTSPKSQKDTSFLGHSCSNCGTKSTPLWRRSPTGAMICNACGLYLKARNVARPTKRNRLEPGPEAAAQQGPQPTNVAGSGPHGHCSSGSGGSCPGGGNCNGTGGAEGCDGCPAYNNRVYKSAARAPVPVHSWRAASAETDRLPGPENDAVKNGTPAEGGNMLVACQNCGTTVTPLWRRDENGHPICNACGLYYKLHGCYRPTTMKKTIIKRRKRVVPALRDQSPTGAAYSSHGSSASPEASPAVLAHAHEDHYRYLSSEPMPGDRLSSQANPQRSFGIAPPPVDFTHFGAAGSLSLPHHPPPPRLLEPDRMSATRHSPVPQFGRRSLSPNPAGNPKKRTLAETASSAEAVSVPTTLESGSNQLPPIISAANPSPPARLSSISSLLNHSGRQDESRLDPSLAALGRQQHHPAATLAPHHHSPPQALPGVSDLDNLKEERRAKLQREAEEMREMLRAKERELAELGV</sequence>
<dbReference type="GO" id="GO:0008270">
    <property type="term" value="F:zinc ion binding"/>
    <property type="evidence" value="ECO:0007669"/>
    <property type="project" value="UniProtKB-KW"/>
</dbReference>
<dbReference type="PROSITE" id="PS50114">
    <property type="entry name" value="GATA_ZN_FINGER_2"/>
    <property type="match status" value="2"/>
</dbReference>
<dbReference type="GO" id="GO:0000122">
    <property type="term" value="P:negative regulation of transcription by RNA polymerase II"/>
    <property type="evidence" value="ECO:0007669"/>
    <property type="project" value="TreeGrafter"/>
</dbReference>
<evidence type="ECO:0000256" key="6">
    <source>
        <dbReference type="ARBA" id="ARBA00023015"/>
    </source>
</evidence>
<keyword evidence="6" id="KW-0805">Transcription regulation</keyword>
<keyword evidence="7" id="KW-0804">Transcription</keyword>
<evidence type="ECO:0000256" key="7">
    <source>
        <dbReference type="ARBA" id="ARBA00023163"/>
    </source>
</evidence>
<protein>
    <recommendedName>
        <fullName evidence="9">GATA-type transcription factor sreA</fullName>
    </recommendedName>
    <alternativeName>
        <fullName evidence="10">Siderophore uptake regulator sreA</fullName>
    </alternativeName>
</protein>
<evidence type="ECO:0000256" key="8">
    <source>
        <dbReference type="ARBA" id="ARBA00023242"/>
    </source>
</evidence>
<keyword evidence="15" id="KW-1185">Reference proteome</keyword>
<keyword evidence="3" id="KW-0677">Repeat</keyword>
<evidence type="ECO:0000256" key="1">
    <source>
        <dbReference type="ARBA" id="ARBA00004123"/>
    </source>
</evidence>
<dbReference type="RefSeq" id="XP_001274421.1">
    <property type="nucleotide sequence ID" value="XM_001274420.1"/>
</dbReference>
<dbReference type="eggNOG" id="KOG1601">
    <property type="taxonomic scope" value="Eukaryota"/>
</dbReference>
<keyword evidence="8" id="KW-0539">Nucleus</keyword>
<dbReference type="InterPro" id="IPR013088">
    <property type="entry name" value="Znf_NHR/GATA"/>
</dbReference>
<dbReference type="FunFam" id="3.30.50.10:FF:000007">
    <property type="entry name" value="Nitrogen regulatory AreA, N-terminal"/>
    <property type="match status" value="1"/>
</dbReference>
<dbReference type="InterPro" id="IPR039355">
    <property type="entry name" value="Transcription_factor_GATA"/>
</dbReference>
<dbReference type="HOGENOM" id="CLU_021761_1_0_1"/>
<evidence type="ECO:0000256" key="12">
    <source>
        <dbReference type="SAM" id="MobiDB-lite"/>
    </source>
</evidence>
<organism evidence="14 15">
    <name type="scientific">Aspergillus clavatus (strain ATCC 1007 / CBS 513.65 / DSM 816 / NCTC 3887 / NRRL 1 / QM 1276 / 107)</name>
    <dbReference type="NCBI Taxonomy" id="344612"/>
    <lineage>
        <taxon>Eukaryota</taxon>
        <taxon>Fungi</taxon>
        <taxon>Dikarya</taxon>
        <taxon>Ascomycota</taxon>
        <taxon>Pezizomycotina</taxon>
        <taxon>Eurotiomycetes</taxon>
        <taxon>Eurotiomycetidae</taxon>
        <taxon>Eurotiales</taxon>
        <taxon>Aspergillaceae</taxon>
        <taxon>Aspergillus</taxon>
        <taxon>Aspergillus subgen. Fumigati</taxon>
    </lineage>
</organism>
<evidence type="ECO:0000313" key="15">
    <source>
        <dbReference type="Proteomes" id="UP000006701"/>
    </source>
</evidence>
<feature type="compositionally biased region" description="Low complexity" evidence="12">
    <location>
        <begin position="174"/>
        <end position="183"/>
    </location>
</feature>
<dbReference type="Proteomes" id="UP000006701">
    <property type="component" value="Unassembled WGS sequence"/>
</dbReference>
<feature type="domain" description="GATA-type" evidence="13">
    <location>
        <begin position="107"/>
        <end position="149"/>
    </location>
</feature>
<dbReference type="SMART" id="SM00401">
    <property type="entry name" value="ZnF_GATA"/>
    <property type="match status" value="2"/>
</dbReference>
<gene>
    <name evidence="14" type="ORF">ACLA_014320</name>
</gene>
<dbReference type="GeneID" id="4706362"/>
<dbReference type="GO" id="GO:0000981">
    <property type="term" value="F:DNA-binding transcription factor activity, RNA polymerase II-specific"/>
    <property type="evidence" value="ECO:0007669"/>
    <property type="project" value="TreeGrafter"/>
</dbReference>
<reference evidence="14 15" key="1">
    <citation type="journal article" date="2008" name="PLoS Genet.">
        <title>Genomic islands in the pathogenic filamentous fungus Aspergillus fumigatus.</title>
        <authorList>
            <person name="Fedorova N.D."/>
            <person name="Khaldi N."/>
            <person name="Joardar V.S."/>
            <person name="Maiti R."/>
            <person name="Amedeo P."/>
            <person name="Anderson M.J."/>
            <person name="Crabtree J."/>
            <person name="Silva J.C."/>
            <person name="Badger J.H."/>
            <person name="Albarraq A."/>
            <person name="Angiuoli S."/>
            <person name="Bussey H."/>
            <person name="Bowyer P."/>
            <person name="Cotty P.J."/>
            <person name="Dyer P.S."/>
            <person name="Egan A."/>
            <person name="Galens K."/>
            <person name="Fraser-Liggett C.M."/>
            <person name="Haas B.J."/>
            <person name="Inman J.M."/>
            <person name="Kent R."/>
            <person name="Lemieux S."/>
            <person name="Malavazi I."/>
            <person name="Orvis J."/>
            <person name="Roemer T."/>
            <person name="Ronning C.M."/>
            <person name="Sundaram J.P."/>
            <person name="Sutton G."/>
            <person name="Turner G."/>
            <person name="Venter J.C."/>
            <person name="White O.R."/>
            <person name="Whitty B.R."/>
            <person name="Youngman P."/>
            <person name="Wolfe K.H."/>
            <person name="Goldman G.H."/>
            <person name="Wortman J.R."/>
            <person name="Jiang B."/>
            <person name="Denning D.W."/>
            <person name="Nierman W.C."/>
        </authorList>
    </citation>
    <scope>NUCLEOTIDE SEQUENCE [LARGE SCALE GENOMIC DNA]</scope>
    <source>
        <strain evidence="15">ATCC 1007 / CBS 513.65 / DSM 816 / NCTC 3887 / NRRL 1</strain>
    </source>
</reference>
<feature type="domain" description="GATA-type" evidence="13">
    <location>
        <begin position="261"/>
        <end position="308"/>
    </location>
</feature>
<dbReference type="KEGG" id="act:ACLA_014320"/>
<dbReference type="PANTHER" id="PTHR10071:SF335">
    <property type="entry name" value="IRON-SENSING TRANSCRIPTIONAL REPRESSOR-RELATED"/>
    <property type="match status" value="1"/>
</dbReference>
<feature type="region of interest" description="Disordered" evidence="12">
    <location>
        <begin position="503"/>
        <end position="531"/>
    </location>
</feature>
<feature type="region of interest" description="Disordered" evidence="12">
    <location>
        <begin position="311"/>
        <end position="339"/>
    </location>
</feature>
<dbReference type="Gene3D" id="3.30.50.10">
    <property type="entry name" value="Erythroid Transcription Factor GATA-1, subunit A"/>
    <property type="match status" value="2"/>
</dbReference>
<evidence type="ECO:0000256" key="2">
    <source>
        <dbReference type="ARBA" id="ARBA00022723"/>
    </source>
</evidence>
<dbReference type="OrthoDB" id="515401at2759"/>
<feature type="compositionally biased region" description="Low complexity" evidence="12">
    <location>
        <begin position="437"/>
        <end position="451"/>
    </location>
</feature>
<evidence type="ECO:0000259" key="13">
    <source>
        <dbReference type="PROSITE" id="PS50114"/>
    </source>
</evidence>
<dbReference type="OMA" id="CYRPTTM"/>
<dbReference type="InterPro" id="IPR000679">
    <property type="entry name" value="Znf_GATA"/>
</dbReference>
<accession>A1CB77</accession>
<dbReference type="SUPFAM" id="SSF57716">
    <property type="entry name" value="Glucocorticoid receptor-like (DNA-binding domain)"/>
    <property type="match status" value="2"/>
</dbReference>
<dbReference type="AlphaFoldDB" id="A1CB77"/>
<feature type="region of interest" description="Disordered" evidence="12">
    <location>
        <begin position="41"/>
        <end position="111"/>
    </location>
</feature>
<evidence type="ECO:0000256" key="5">
    <source>
        <dbReference type="ARBA" id="ARBA00022833"/>
    </source>
</evidence>
<keyword evidence="5" id="KW-0862">Zinc</keyword>
<dbReference type="PROSITE" id="PS00344">
    <property type="entry name" value="GATA_ZN_FINGER_1"/>
    <property type="match status" value="2"/>
</dbReference>
<name>A1CB77_ASPCL</name>
<keyword evidence="2" id="KW-0479">Metal-binding</keyword>
<dbReference type="CDD" id="cd00202">
    <property type="entry name" value="ZnF_GATA"/>
    <property type="match status" value="2"/>
</dbReference>
<dbReference type="VEuPathDB" id="FungiDB:ACLA_014320"/>
<dbReference type="PANTHER" id="PTHR10071">
    <property type="entry name" value="TRANSCRIPTION FACTOR GATA FAMILY MEMBER"/>
    <property type="match status" value="1"/>
</dbReference>
<evidence type="ECO:0000256" key="10">
    <source>
        <dbReference type="ARBA" id="ARBA00075650"/>
    </source>
</evidence>
<evidence type="ECO:0000256" key="4">
    <source>
        <dbReference type="ARBA" id="ARBA00022771"/>
    </source>
</evidence>
<keyword evidence="4 11" id="KW-0863">Zinc-finger</keyword>
<dbReference type="FunFam" id="3.30.50.10:FF:000039">
    <property type="entry name" value="Siderophore transcription factor SreA"/>
    <property type="match status" value="1"/>
</dbReference>
<evidence type="ECO:0000256" key="3">
    <source>
        <dbReference type="ARBA" id="ARBA00022737"/>
    </source>
</evidence>
<feature type="region of interest" description="Disordered" evidence="12">
    <location>
        <begin position="152"/>
        <end position="183"/>
    </location>
</feature>
<dbReference type="GO" id="GO:0006879">
    <property type="term" value="P:intracellular iron ion homeostasis"/>
    <property type="evidence" value="ECO:0007669"/>
    <property type="project" value="UniProtKB-ARBA"/>
</dbReference>
<dbReference type="GO" id="GO:0000978">
    <property type="term" value="F:RNA polymerase II cis-regulatory region sequence-specific DNA binding"/>
    <property type="evidence" value="ECO:0007669"/>
    <property type="project" value="TreeGrafter"/>
</dbReference>